<evidence type="ECO:0000313" key="2">
    <source>
        <dbReference type="EMBL" id="KIG11998.1"/>
    </source>
</evidence>
<name>A0A0C1ZM59_9BACT</name>
<dbReference type="AlphaFoldDB" id="A0A0C1ZM59"/>
<gene>
    <name evidence="2" type="ORF">DB30_02150</name>
</gene>
<feature type="domain" description="Dickkopf N-terminal cysteine-rich" evidence="1">
    <location>
        <begin position="234"/>
        <end position="277"/>
    </location>
</feature>
<dbReference type="Proteomes" id="UP000031599">
    <property type="component" value="Unassembled WGS sequence"/>
</dbReference>
<proteinExistence type="predicted"/>
<dbReference type="GO" id="GO:0005576">
    <property type="term" value="C:extracellular region"/>
    <property type="evidence" value="ECO:0007669"/>
    <property type="project" value="InterPro"/>
</dbReference>
<dbReference type="InterPro" id="IPR006796">
    <property type="entry name" value="Dickkopf_N"/>
</dbReference>
<comment type="caution">
    <text evidence="2">The sequence shown here is derived from an EMBL/GenBank/DDBJ whole genome shotgun (WGS) entry which is preliminary data.</text>
</comment>
<sequence length="290" mass="30492">MLFLLGCQPTDPEAKDEDEPAVPIEADDAARALAEQICGDLFSCECANSTAFVDQADCVEQKTEQVQQDLDAILESGTWNAECAGELAKTWTNWECHGPLTAQHESPYDPRACPVVKGTQGPGADCWTMGLGDTCSPGLACIDQVCIEAPTFPVPIGGVCEYQWETLPCEAGSYCAWNGGEQAICVARPQAGDPCNPNNEYLCGSSSYDLICDQSSATCIAAPGTDEPCFDGFLCGPGNYCDGGKDTTCQPRRELGQGCGADAVCPVDASCVANICTANAPAVCSLINWP</sequence>
<dbReference type="EMBL" id="JMCC02000158">
    <property type="protein sequence ID" value="KIG11998.1"/>
    <property type="molecule type" value="Genomic_DNA"/>
</dbReference>
<organism evidence="2 3">
    <name type="scientific">Enhygromyxa salina</name>
    <dbReference type="NCBI Taxonomy" id="215803"/>
    <lineage>
        <taxon>Bacteria</taxon>
        <taxon>Pseudomonadati</taxon>
        <taxon>Myxococcota</taxon>
        <taxon>Polyangia</taxon>
        <taxon>Nannocystales</taxon>
        <taxon>Nannocystaceae</taxon>
        <taxon>Enhygromyxa</taxon>
    </lineage>
</organism>
<reference evidence="2 3" key="1">
    <citation type="submission" date="2014-12" db="EMBL/GenBank/DDBJ databases">
        <title>Genome assembly of Enhygromyxa salina DSM 15201.</title>
        <authorList>
            <person name="Sharma G."/>
            <person name="Subramanian S."/>
        </authorList>
    </citation>
    <scope>NUCLEOTIDE SEQUENCE [LARGE SCALE GENOMIC DNA]</scope>
    <source>
        <strain evidence="2 3">DSM 15201</strain>
    </source>
</reference>
<protein>
    <recommendedName>
        <fullName evidence="1">Dickkopf N-terminal cysteine-rich domain-containing protein</fullName>
    </recommendedName>
</protein>
<evidence type="ECO:0000313" key="3">
    <source>
        <dbReference type="Proteomes" id="UP000031599"/>
    </source>
</evidence>
<dbReference type="Pfam" id="PF04706">
    <property type="entry name" value="Dickkopf_N"/>
    <property type="match status" value="1"/>
</dbReference>
<evidence type="ECO:0000259" key="1">
    <source>
        <dbReference type="Pfam" id="PF04706"/>
    </source>
</evidence>
<dbReference type="GO" id="GO:0030178">
    <property type="term" value="P:negative regulation of Wnt signaling pathway"/>
    <property type="evidence" value="ECO:0007669"/>
    <property type="project" value="InterPro"/>
</dbReference>
<accession>A0A0C1ZM59</accession>